<dbReference type="GO" id="GO:0003677">
    <property type="term" value="F:DNA binding"/>
    <property type="evidence" value="ECO:0007669"/>
    <property type="project" value="InterPro"/>
</dbReference>
<comment type="caution">
    <text evidence="2">The sequence shown here is derived from an EMBL/GenBank/DDBJ whole genome shotgun (WGS) entry which is preliminary data.</text>
</comment>
<dbReference type="Proteomes" id="UP000682713">
    <property type="component" value="Unassembled WGS sequence"/>
</dbReference>
<dbReference type="AlphaFoldDB" id="A0A942TK45"/>
<organism evidence="2 3">
    <name type="scientific">Lederbergia citrisecunda</name>
    <dbReference type="NCBI Taxonomy" id="2833583"/>
    <lineage>
        <taxon>Bacteria</taxon>
        <taxon>Bacillati</taxon>
        <taxon>Bacillota</taxon>
        <taxon>Bacilli</taxon>
        <taxon>Bacillales</taxon>
        <taxon>Bacillaceae</taxon>
        <taxon>Lederbergia</taxon>
    </lineage>
</organism>
<evidence type="ECO:0000259" key="1">
    <source>
        <dbReference type="PROSITE" id="PS50943"/>
    </source>
</evidence>
<gene>
    <name evidence="2" type="ORF">KHA93_02830</name>
</gene>
<sequence length="76" mass="8984">MRYTLEQARILGGLTQVQMAERLGMSEKTYIQYEKYRKVFRMDDAFRFIRITKVPANSIIFFEGQLQNICSQEVLA</sequence>
<feature type="domain" description="HTH cro/C1-type" evidence="1">
    <location>
        <begin position="5"/>
        <end position="59"/>
    </location>
</feature>
<accession>A0A942TK45</accession>
<evidence type="ECO:0000313" key="3">
    <source>
        <dbReference type="Proteomes" id="UP000682713"/>
    </source>
</evidence>
<dbReference type="PROSITE" id="PS50943">
    <property type="entry name" value="HTH_CROC1"/>
    <property type="match status" value="1"/>
</dbReference>
<dbReference type="InterPro" id="IPR001387">
    <property type="entry name" value="Cro/C1-type_HTH"/>
</dbReference>
<dbReference type="RefSeq" id="WP_213109328.1">
    <property type="nucleotide sequence ID" value="NZ_JAGYPJ010000001.1"/>
</dbReference>
<name>A0A942TK45_9BACI</name>
<dbReference type="SMART" id="SM00530">
    <property type="entry name" value="HTH_XRE"/>
    <property type="match status" value="1"/>
</dbReference>
<proteinExistence type="predicted"/>
<dbReference type="Gene3D" id="1.10.260.40">
    <property type="entry name" value="lambda repressor-like DNA-binding domains"/>
    <property type="match status" value="1"/>
</dbReference>
<keyword evidence="3" id="KW-1185">Reference proteome</keyword>
<dbReference type="EMBL" id="JAGYPJ010000001">
    <property type="protein sequence ID" value="MBS4198583.1"/>
    <property type="molecule type" value="Genomic_DNA"/>
</dbReference>
<evidence type="ECO:0000313" key="2">
    <source>
        <dbReference type="EMBL" id="MBS4198583.1"/>
    </source>
</evidence>
<dbReference type="Pfam" id="PF01381">
    <property type="entry name" value="HTH_3"/>
    <property type="match status" value="1"/>
</dbReference>
<reference evidence="2 3" key="1">
    <citation type="submission" date="2021-05" db="EMBL/GenBank/DDBJ databases">
        <title>Novel Bacillus species.</title>
        <authorList>
            <person name="Liu G."/>
        </authorList>
    </citation>
    <scope>NUCLEOTIDE SEQUENCE [LARGE SCALE GENOMIC DNA]</scope>
    <source>
        <strain evidence="2 3">FJAT-49732</strain>
    </source>
</reference>
<protein>
    <submittedName>
        <fullName evidence="2">Helix-turn-helix transcriptional regulator</fullName>
    </submittedName>
</protein>
<dbReference type="CDD" id="cd00093">
    <property type="entry name" value="HTH_XRE"/>
    <property type="match status" value="1"/>
</dbReference>
<dbReference type="InterPro" id="IPR010982">
    <property type="entry name" value="Lambda_DNA-bd_dom_sf"/>
</dbReference>
<dbReference type="SUPFAM" id="SSF47413">
    <property type="entry name" value="lambda repressor-like DNA-binding domains"/>
    <property type="match status" value="1"/>
</dbReference>